<proteinExistence type="predicted"/>
<dbReference type="EMBL" id="CP053381">
    <property type="protein sequence ID" value="QTP56321.1"/>
    <property type="molecule type" value="Genomic_DNA"/>
</dbReference>
<organism evidence="3 4">
    <name type="scientific">Billgrantia sulfidoxydans</name>
    <dbReference type="NCBI Taxonomy" id="2733484"/>
    <lineage>
        <taxon>Bacteria</taxon>
        <taxon>Pseudomonadati</taxon>
        <taxon>Pseudomonadota</taxon>
        <taxon>Gammaproteobacteria</taxon>
        <taxon>Oceanospirillales</taxon>
        <taxon>Halomonadaceae</taxon>
        <taxon>Billgrantia</taxon>
    </lineage>
</organism>
<dbReference type="InterPro" id="IPR011856">
    <property type="entry name" value="tRNA_endonuc-like_dom_sf"/>
</dbReference>
<keyword evidence="3" id="KW-0378">Hydrolase</keyword>
<keyword evidence="4" id="KW-1185">Reference proteome</keyword>
<evidence type="ECO:0000313" key="3">
    <source>
        <dbReference type="EMBL" id="QTP56321.1"/>
    </source>
</evidence>
<reference evidence="3 4" key="1">
    <citation type="journal article" date="2021" name="Front. Microbiol.">
        <title>Aerobic Denitrification and Heterotrophic Sulfur Oxidation in the Genus Halomonas Revealed by Six Novel Species Characterizations and Genome-Based Analysis.</title>
        <authorList>
            <person name="Wang L."/>
            <person name="Shao Z."/>
        </authorList>
    </citation>
    <scope>NUCLEOTIDE SEQUENCE [LARGE SCALE GENOMIC DNA]</scope>
    <source>
        <strain evidence="3 4">MCCC 1A11059</strain>
    </source>
</reference>
<gene>
    <name evidence="3" type="ORF">HNO51_17505</name>
</gene>
<accession>A0ABX7W8T1</accession>
<dbReference type="InterPro" id="IPR041409">
    <property type="entry name" value="RE_AspBHI_N"/>
</dbReference>
<evidence type="ECO:0000259" key="1">
    <source>
        <dbReference type="Pfam" id="PF04471"/>
    </source>
</evidence>
<feature type="domain" description="Restriction endonuclease AspBHI N-terminal" evidence="2">
    <location>
        <begin position="29"/>
        <end position="215"/>
    </location>
</feature>
<dbReference type="Gene3D" id="3.40.1350.10">
    <property type="match status" value="1"/>
</dbReference>
<protein>
    <submittedName>
        <fullName evidence="3">Restriction endonuclease</fullName>
    </submittedName>
</protein>
<sequence>MSRVVPHGVLSSCDLIVDAVYESTHDGQLAGEPISKLLPGTGNMGGFRMAGRGQVRNWVVLYTTGHDSDWPDTLDPSTGLFTYYGDNKRPGHELHDTRKGGNALLRHAFDLVHGDQAPRAGVPPFFVFRKHPTEHGARSVQFRGLAVPGFPGLSATEDLLGIWKSAEGQRFQNYRAHFTILDVPMVERRWLNDLATGDALTEHAPHAWREWVTKGHYLPLTAEPTTTIRSVAQQTVDTKIKADILTAVWGHFNATPHAFEAFAARVYQMTDTRVVVDEITRGVVDGGRDAVGRYSLGLMSDPVHAEFSLEAKCYRPPVVGDSSPVTVGVKDVARLISRIRHRQFGVLVTTSVVSKQAYEEVREDRHPIIFISGRDIAEILIKNGYNSRSRVESLLNNEFGN</sequence>
<keyword evidence="3" id="KW-0255">Endonuclease</keyword>
<dbReference type="Gene3D" id="2.30.280.20">
    <property type="match status" value="1"/>
</dbReference>
<name>A0ABX7W8T1_9GAMM</name>
<evidence type="ECO:0000259" key="2">
    <source>
        <dbReference type="Pfam" id="PF18062"/>
    </source>
</evidence>
<evidence type="ECO:0000313" key="4">
    <source>
        <dbReference type="Proteomes" id="UP000671868"/>
    </source>
</evidence>
<dbReference type="GO" id="GO:0004519">
    <property type="term" value="F:endonuclease activity"/>
    <property type="evidence" value="ECO:0007669"/>
    <property type="project" value="UniProtKB-KW"/>
</dbReference>
<dbReference type="Proteomes" id="UP000671868">
    <property type="component" value="Chromosome"/>
</dbReference>
<feature type="domain" description="Restriction endonuclease type IV Mrr" evidence="1">
    <location>
        <begin position="254"/>
        <end position="380"/>
    </location>
</feature>
<dbReference type="Pfam" id="PF04471">
    <property type="entry name" value="Mrr_cat"/>
    <property type="match status" value="1"/>
</dbReference>
<dbReference type="RefSeq" id="WP_209538009.1">
    <property type="nucleotide sequence ID" value="NZ_CP053381.1"/>
</dbReference>
<dbReference type="InterPro" id="IPR007560">
    <property type="entry name" value="Restrct_endonuc_IV_Mrr"/>
</dbReference>
<keyword evidence="3" id="KW-0540">Nuclease</keyword>
<dbReference type="Pfam" id="PF18062">
    <property type="entry name" value="RE_AspBHI_N"/>
    <property type="match status" value="1"/>
</dbReference>